<dbReference type="AlphaFoldDB" id="A0AAV7P620"/>
<evidence type="ECO:0000313" key="1">
    <source>
        <dbReference type="EMBL" id="KAJ1120620.1"/>
    </source>
</evidence>
<accession>A0AAV7P620</accession>
<gene>
    <name evidence="1" type="ORF">NDU88_008782</name>
</gene>
<reference evidence="1" key="1">
    <citation type="journal article" date="2022" name="bioRxiv">
        <title>Sequencing and chromosome-scale assembly of the giantPleurodeles waltlgenome.</title>
        <authorList>
            <person name="Brown T."/>
            <person name="Elewa A."/>
            <person name="Iarovenko S."/>
            <person name="Subramanian E."/>
            <person name="Araus A.J."/>
            <person name="Petzold A."/>
            <person name="Susuki M."/>
            <person name="Suzuki K.-i.T."/>
            <person name="Hayashi T."/>
            <person name="Toyoda A."/>
            <person name="Oliveira C."/>
            <person name="Osipova E."/>
            <person name="Leigh N.D."/>
            <person name="Simon A."/>
            <person name="Yun M.H."/>
        </authorList>
    </citation>
    <scope>NUCLEOTIDE SEQUENCE</scope>
    <source>
        <strain evidence="1">20211129_DDA</strain>
        <tissue evidence="1">Liver</tissue>
    </source>
</reference>
<name>A0AAV7P620_PLEWA</name>
<keyword evidence="2" id="KW-1185">Reference proteome</keyword>
<evidence type="ECO:0000313" key="2">
    <source>
        <dbReference type="Proteomes" id="UP001066276"/>
    </source>
</evidence>
<dbReference type="Proteomes" id="UP001066276">
    <property type="component" value="Chromosome 8"/>
</dbReference>
<organism evidence="1 2">
    <name type="scientific">Pleurodeles waltl</name>
    <name type="common">Iberian ribbed newt</name>
    <dbReference type="NCBI Taxonomy" id="8319"/>
    <lineage>
        <taxon>Eukaryota</taxon>
        <taxon>Metazoa</taxon>
        <taxon>Chordata</taxon>
        <taxon>Craniata</taxon>
        <taxon>Vertebrata</taxon>
        <taxon>Euteleostomi</taxon>
        <taxon>Amphibia</taxon>
        <taxon>Batrachia</taxon>
        <taxon>Caudata</taxon>
        <taxon>Salamandroidea</taxon>
        <taxon>Salamandridae</taxon>
        <taxon>Pleurodelinae</taxon>
        <taxon>Pleurodeles</taxon>
    </lineage>
</organism>
<dbReference type="EMBL" id="JANPWB010000012">
    <property type="protein sequence ID" value="KAJ1120620.1"/>
    <property type="molecule type" value="Genomic_DNA"/>
</dbReference>
<protein>
    <submittedName>
        <fullName evidence="1">Uncharacterized protein</fullName>
    </submittedName>
</protein>
<sequence length="418" mass="45208">MALQHPVLGSVQAWRRWLGYGGYGSAVSRRGTNGLDMADVALQHPVLGSVQAWRRWLGYGGCGSAVSKRGTYGLDMENVALQHPVLGSAKRGTYGLDMENVALQHPVLGSVQAWHRWLGYGGCGSAASSVGQCPSVAPMAWIWRMRLCSIQCWAVSKRGADGLGMADMVRQCPGVAPMAWIWRMWLCSIQCWAVSKRGTYGLDMENVALQHPVLGSVQAWHLWLGYGGCGSAASSVGQCPSVAPMAWIWRMWLCSIQCWAVSKRGTDGLDMADAALQHPVLGSVQAWHRWLGYGGCGSAASSVGQCPSVAPMAWVWGIWFGSVQAWHQWLGYGGCGSAASSVGQCPSVAPMAWIWRMCLFSIQCWAVSRRGTYGLDMADVALQHPVLGSVQAWRRWLGYGSAASNEAVALQHTLMNCI</sequence>
<proteinExistence type="predicted"/>
<comment type="caution">
    <text evidence="1">The sequence shown here is derived from an EMBL/GenBank/DDBJ whole genome shotgun (WGS) entry which is preliminary data.</text>
</comment>